<dbReference type="AlphaFoldDB" id="A0A7X2ISF8"/>
<dbReference type="GO" id="GO:0030288">
    <property type="term" value="C:outer membrane-bounded periplasmic space"/>
    <property type="evidence" value="ECO:0007669"/>
    <property type="project" value="TreeGrafter"/>
</dbReference>
<comment type="caution">
    <text evidence="6">The sequence shown here is derived from an EMBL/GenBank/DDBJ whole genome shotgun (WGS) entry which is preliminary data.</text>
</comment>
<gene>
    <name evidence="6" type="ORF">GJ700_26440</name>
</gene>
<dbReference type="SMART" id="SM00062">
    <property type="entry name" value="PBPb"/>
    <property type="match status" value="1"/>
</dbReference>
<feature type="chain" id="PRO_5031491591" evidence="4">
    <location>
        <begin position="28"/>
        <end position="295"/>
    </location>
</feature>
<dbReference type="InterPro" id="IPR051455">
    <property type="entry name" value="Bact_solute-bind_prot3"/>
</dbReference>
<dbReference type="InterPro" id="IPR001638">
    <property type="entry name" value="Solute-binding_3/MltF_N"/>
</dbReference>
<feature type="signal peptide" evidence="4">
    <location>
        <begin position="1"/>
        <end position="27"/>
    </location>
</feature>
<evidence type="ECO:0000313" key="6">
    <source>
        <dbReference type="EMBL" id="MRV75261.1"/>
    </source>
</evidence>
<dbReference type="GO" id="GO:0005576">
    <property type="term" value="C:extracellular region"/>
    <property type="evidence" value="ECO:0007669"/>
    <property type="project" value="TreeGrafter"/>
</dbReference>
<evidence type="ECO:0000256" key="2">
    <source>
        <dbReference type="ARBA" id="ARBA00022448"/>
    </source>
</evidence>
<keyword evidence="3 4" id="KW-0732">Signal</keyword>
<name>A0A7X2ISF8_9BURK</name>
<evidence type="ECO:0000259" key="5">
    <source>
        <dbReference type="SMART" id="SM00062"/>
    </source>
</evidence>
<dbReference type="SUPFAM" id="SSF53850">
    <property type="entry name" value="Periplasmic binding protein-like II"/>
    <property type="match status" value="1"/>
</dbReference>
<feature type="domain" description="Solute-binding protein family 3/N-terminal" evidence="5">
    <location>
        <begin position="40"/>
        <end position="272"/>
    </location>
</feature>
<dbReference type="PANTHER" id="PTHR30085:SF2">
    <property type="entry name" value="GLUTAMATE_ASPARTATE IMPORT SOLUTE-BINDING PROTEIN"/>
    <property type="match status" value="1"/>
</dbReference>
<dbReference type="PANTHER" id="PTHR30085">
    <property type="entry name" value="AMINO ACID ABC TRANSPORTER PERMEASE"/>
    <property type="match status" value="1"/>
</dbReference>
<dbReference type="GO" id="GO:0006865">
    <property type="term" value="P:amino acid transport"/>
    <property type="evidence" value="ECO:0007669"/>
    <property type="project" value="TreeGrafter"/>
</dbReference>
<evidence type="ECO:0000256" key="1">
    <source>
        <dbReference type="ARBA" id="ARBA00010333"/>
    </source>
</evidence>
<dbReference type="EMBL" id="WKJJ01000019">
    <property type="protein sequence ID" value="MRV75261.1"/>
    <property type="molecule type" value="Genomic_DNA"/>
</dbReference>
<organism evidence="6 7">
    <name type="scientific">Pseudoduganella rivuli</name>
    <dbReference type="NCBI Taxonomy" id="2666085"/>
    <lineage>
        <taxon>Bacteria</taxon>
        <taxon>Pseudomonadati</taxon>
        <taxon>Pseudomonadota</taxon>
        <taxon>Betaproteobacteria</taxon>
        <taxon>Burkholderiales</taxon>
        <taxon>Oxalobacteraceae</taxon>
        <taxon>Telluria group</taxon>
        <taxon>Pseudoduganella</taxon>
    </lineage>
</organism>
<keyword evidence="7" id="KW-1185">Reference proteome</keyword>
<reference evidence="6 7" key="1">
    <citation type="submission" date="2019-11" db="EMBL/GenBank/DDBJ databases">
        <title>Novel species isolated from a subtropical stream in China.</title>
        <authorList>
            <person name="Lu H."/>
        </authorList>
    </citation>
    <scope>NUCLEOTIDE SEQUENCE [LARGE SCALE GENOMIC DNA]</scope>
    <source>
        <strain evidence="6 7">FT92W</strain>
    </source>
</reference>
<keyword evidence="2" id="KW-0813">Transport</keyword>
<accession>A0A7X2ISF8</accession>
<dbReference type="Proteomes" id="UP000446768">
    <property type="component" value="Unassembled WGS sequence"/>
</dbReference>
<protein>
    <submittedName>
        <fullName evidence="6">Transporter substrate-binding domain-containing protein</fullName>
    </submittedName>
</protein>
<evidence type="ECO:0000256" key="4">
    <source>
        <dbReference type="SAM" id="SignalP"/>
    </source>
</evidence>
<evidence type="ECO:0000313" key="7">
    <source>
        <dbReference type="Proteomes" id="UP000446768"/>
    </source>
</evidence>
<dbReference type="Pfam" id="PF00497">
    <property type="entry name" value="SBP_bac_3"/>
    <property type="match status" value="1"/>
</dbReference>
<proteinExistence type="inferred from homology"/>
<evidence type="ECO:0000256" key="3">
    <source>
        <dbReference type="ARBA" id="ARBA00022729"/>
    </source>
</evidence>
<comment type="similarity">
    <text evidence="1">Belongs to the bacterial solute-binding protein 3 family.</text>
</comment>
<dbReference type="Gene3D" id="3.40.190.10">
    <property type="entry name" value="Periplasmic binding protein-like II"/>
    <property type="match status" value="2"/>
</dbReference>
<dbReference type="CDD" id="cd13688">
    <property type="entry name" value="PBP2_GltI_DEBP"/>
    <property type="match status" value="1"/>
</dbReference>
<sequence length="295" mass="32236">MEFIMITKTTLATLLCTLLPLSCHAQAHDDTLQKIKAGTPIKVGYRAASVPFSMREGSAPPTGYTLDLCARIIDSVRKELAMPDLAVAYVEVKSSDRIQKLTDGEIDIECGSTTNTRERAAQVTFSNTIFVTSSRILARVDSPVRDIATLKGQRVAIAQGASVAPLLSGIDRERALGIQYVRVKDFKEGFDALESGRAAAFVSDDIQFAEFLARSSHPQDYAVVGEALSVDPLGIMMRKQDVRLHAIANRTLASLAASGEFDKVYARWFLSSKMKFPMGDAMKKLLKAPNNTPNY</sequence>